<protein>
    <submittedName>
        <fullName evidence="2">Serine hydrolase</fullName>
    </submittedName>
</protein>
<dbReference type="GO" id="GO:0016787">
    <property type="term" value="F:hydrolase activity"/>
    <property type="evidence" value="ECO:0007669"/>
    <property type="project" value="UniProtKB-KW"/>
</dbReference>
<sequence>MKYLILLIVLGLSGCKQQSNVEYQPPHNKNDGLPVSTLQKHAFDKVAFEKVSKEVADGKYGKLQSILLIHKGELIIEQYYNGWDASNLHYMASTTKSMSPILIGIAIDQGKIKGTDQRMLDYFPQYASLKSDTLKNQITIQNLLASTSGFAWDEVSLPITDPENMGVKMDKKDNWLDESLNLPMSKVPGTQYAYSGPNNIIVGEIIKAATGKNIADFANDNLFQPLGIKEYYWFEKNGIVDVGGGLELKSRDIAKYALMHLNKGKWENKQIVSPDWIDRIFTPYIEIKHPLYGGYQWQMVQTEYGLNSWFIPGNGGQIINIVPKLDLVIVINADNKHIPKNKRTPLEYLIKDLTSLHPQLQNRL</sequence>
<comment type="caution">
    <text evidence="2">The sequence shown here is derived from an EMBL/GenBank/DDBJ whole genome shotgun (WGS) entry which is preliminary data.</text>
</comment>
<name>A0ABS5K0G3_9BACT</name>
<evidence type="ECO:0000259" key="1">
    <source>
        <dbReference type="Pfam" id="PF00144"/>
    </source>
</evidence>
<organism evidence="2 3">
    <name type="scientific">Carboxylicivirga linearis</name>
    <dbReference type="NCBI Taxonomy" id="1628157"/>
    <lineage>
        <taxon>Bacteria</taxon>
        <taxon>Pseudomonadati</taxon>
        <taxon>Bacteroidota</taxon>
        <taxon>Bacteroidia</taxon>
        <taxon>Marinilabiliales</taxon>
        <taxon>Marinilabiliaceae</taxon>
        <taxon>Carboxylicivirga</taxon>
    </lineage>
</organism>
<evidence type="ECO:0000313" key="3">
    <source>
        <dbReference type="Proteomes" id="UP000708576"/>
    </source>
</evidence>
<dbReference type="InterPro" id="IPR050789">
    <property type="entry name" value="Diverse_Enzym_Activities"/>
</dbReference>
<dbReference type="Pfam" id="PF00144">
    <property type="entry name" value="Beta-lactamase"/>
    <property type="match status" value="1"/>
</dbReference>
<accession>A0ABS5K0G3</accession>
<keyword evidence="2" id="KW-0378">Hydrolase</keyword>
<dbReference type="PANTHER" id="PTHR43283:SF7">
    <property type="entry name" value="BETA-LACTAMASE-RELATED DOMAIN-CONTAINING PROTEIN"/>
    <property type="match status" value="1"/>
</dbReference>
<reference evidence="2 3" key="1">
    <citation type="journal article" date="2015" name="Int. J. Syst. Evol. Microbiol.">
        <title>Carboxylicivirga linearis sp. nov., isolated from a sea cucumber culture pond.</title>
        <authorList>
            <person name="Wang F.Q."/>
            <person name="Zhou Y.X."/>
            <person name="Lin X.Z."/>
            <person name="Chen G.J."/>
            <person name="Du Z.J."/>
        </authorList>
    </citation>
    <scope>NUCLEOTIDE SEQUENCE [LARGE SCALE GENOMIC DNA]</scope>
    <source>
        <strain evidence="2 3">FB218</strain>
    </source>
</reference>
<dbReference type="PANTHER" id="PTHR43283">
    <property type="entry name" value="BETA-LACTAMASE-RELATED"/>
    <property type="match status" value="1"/>
</dbReference>
<proteinExistence type="predicted"/>
<dbReference type="InterPro" id="IPR001466">
    <property type="entry name" value="Beta-lactam-related"/>
</dbReference>
<evidence type="ECO:0000313" key="2">
    <source>
        <dbReference type="EMBL" id="MBS2100626.1"/>
    </source>
</evidence>
<feature type="domain" description="Beta-lactamase-related" evidence="1">
    <location>
        <begin position="66"/>
        <end position="336"/>
    </location>
</feature>
<dbReference type="SUPFAM" id="SSF56601">
    <property type="entry name" value="beta-lactamase/transpeptidase-like"/>
    <property type="match status" value="1"/>
</dbReference>
<dbReference type="RefSeq" id="WP_212218838.1">
    <property type="nucleotide sequence ID" value="NZ_JAGUCO010000026.1"/>
</dbReference>
<dbReference type="InterPro" id="IPR012338">
    <property type="entry name" value="Beta-lactam/transpept-like"/>
</dbReference>
<dbReference type="Proteomes" id="UP000708576">
    <property type="component" value="Unassembled WGS sequence"/>
</dbReference>
<gene>
    <name evidence="2" type="ORF">KEM10_20235</name>
</gene>
<dbReference type="EMBL" id="JAGUCO010000026">
    <property type="protein sequence ID" value="MBS2100626.1"/>
    <property type="molecule type" value="Genomic_DNA"/>
</dbReference>
<keyword evidence="3" id="KW-1185">Reference proteome</keyword>
<dbReference type="Gene3D" id="3.40.710.10">
    <property type="entry name" value="DD-peptidase/beta-lactamase superfamily"/>
    <property type="match status" value="1"/>
</dbReference>
<dbReference type="PROSITE" id="PS51257">
    <property type="entry name" value="PROKAR_LIPOPROTEIN"/>
    <property type="match status" value="1"/>
</dbReference>